<dbReference type="GO" id="GO:0009307">
    <property type="term" value="P:DNA restriction-modification system"/>
    <property type="evidence" value="ECO:0007669"/>
    <property type="project" value="UniProtKB-KW"/>
</dbReference>
<evidence type="ECO:0000259" key="4">
    <source>
        <dbReference type="Pfam" id="PF01420"/>
    </source>
</evidence>
<dbReference type="InterPro" id="IPR000055">
    <property type="entry name" value="Restrct_endonuc_typeI_TRD"/>
</dbReference>
<evidence type="ECO:0000313" key="5">
    <source>
        <dbReference type="EMBL" id="MBB2893735.1"/>
    </source>
</evidence>
<reference evidence="5 6" key="1">
    <citation type="submission" date="2020-08" db="EMBL/GenBank/DDBJ databases">
        <title>Sequencing the genomes of 1000 actinobacteria strains.</title>
        <authorList>
            <person name="Klenk H.-P."/>
        </authorList>
    </citation>
    <scope>NUCLEOTIDE SEQUENCE [LARGE SCALE GENOMIC DNA]</scope>
    <source>
        <strain evidence="5 6">DSM 105369</strain>
    </source>
</reference>
<dbReference type="Proteomes" id="UP000559182">
    <property type="component" value="Unassembled WGS sequence"/>
</dbReference>
<name>A0A839NF13_9MICO</name>
<keyword evidence="3" id="KW-0238">DNA-binding</keyword>
<dbReference type="EMBL" id="JACHVQ010000003">
    <property type="protein sequence ID" value="MBB2893735.1"/>
    <property type="molecule type" value="Genomic_DNA"/>
</dbReference>
<dbReference type="EC" id="3.1.21.3" evidence="5"/>
<evidence type="ECO:0000313" key="6">
    <source>
        <dbReference type="Proteomes" id="UP000559182"/>
    </source>
</evidence>
<dbReference type="Pfam" id="PF01420">
    <property type="entry name" value="Methylase_S"/>
    <property type="match status" value="1"/>
</dbReference>
<keyword evidence="5" id="KW-0378">Hydrolase</keyword>
<dbReference type="PANTHER" id="PTHR30408">
    <property type="entry name" value="TYPE-1 RESTRICTION ENZYME ECOKI SPECIFICITY PROTEIN"/>
    <property type="match status" value="1"/>
</dbReference>
<accession>A0A839NF13</accession>
<keyword evidence="6" id="KW-1185">Reference proteome</keyword>
<dbReference type="SUPFAM" id="SSF116734">
    <property type="entry name" value="DNA methylase specificity domain"/>
    <property type="match status" value="2"/>
</dbReference>
<comment type="caution">
    <text evidence="5">The sequence shown here is derived from an EMBL/GenBank/DDBJ whole genome shotgun (WGS) entry which is preliminary data.</text>
</comment>
<proteinExistence type="inferred from homology"/>
<evidence type="ECO:0000256" key="1">
    <source>
        <dbReference type="ARBA" id="ARBA00010923"/>
    </source>
</evidence>
<keyword evidence="2" id="KW-0680">Restriction system</keyword>
<protein>
    <submittedName>
        <fullName evidence="5">Type I restriction enzyme S subunit</fullName>
        <ecNumber evidence="5">3.1.21.3</ecNumber>
    </submittedName>
</protein>
<evidence type="ECO:0000256" key="3">
    <source>
        <dbReference type="ARBA" id="ARBA00023125"/>
    </source>
</evidence>
<organism evidence="5 6">
    <name type="scientific">Flexivirga oryzae</name>
    <dbReference type="NCBI Taxonomy" id="1794944"/>
    <lineage>
        <taxon>Bacteria</taxon>
        <taxon>Bacillati</taxon>
        <taxon>Actinomycetota</taxon>
        <taxon>Actinomycetes</taxon>
        <taxon>Micrococcales</taxon>
        <taxon>Dermacoccaceae</taxon>
        <taxon>Flexivirga</taxon>
    </lineage>
</organism>
<dbReference type="PANTHER" id="PTHR30408:SF12">
    <property type="entry name" value="TYPE I RESTRICTION ENZYME MJAVIII SPECIFICITY SUBUNIT"/>
    <property type="match status" value="1"/>
</dbReference>
<gene>
    <name evidence="5" type="ORF">FHU39_003766</name>
</gene>
<dbReference type="AlphaFoldDB" id="A0A839NF13"/>
<dbReference type="GO" id="GO:0009035">
    <property type="term" value="F:type I site-specific deoxyribonuclease activity"/>
    <property type="evidence" value="ECO:0007669"/>
    <property type="project" value="UniProtKB-EC"/>
</dbReference>
<dbReference type="InterPro" id="IPR044946">
    <property type="entry name" value="Restrct_endonuc_typeI_TRD_sf"/>
</dbReference>
<dbReference type="CDD" id="cd17256">
    <property type="entry name" value="RMtype1_S_EcoJA65PI-TRD1-CR1_like"/>
    <property type="match status" value="1"/>
</dbReference>
<dbReference type="GO" id="GO:0003677">
    <property type="term" value="F:DNA binding"/>
    <property type="evidence" value="ECO:0007669"/>
    <property type="project" value="UniProtKB-KW"/>
</dbReference>
<sequence>MNQGLAISKTKEQITDAGARLGKVVPPGTVLLSFKLSIGKVGIAEVPLYTNEAIAALPIKNDRVLDARYLMRSLQAMDLAGGSNRAAMGATLNKKSLAAVQISLPSLPEQRRIAAILDRTDALRTKRRQVLAHLDSLTQSIFHNTFGHASEWPTQRLDSLVADGDRINYGVVQPGDDTPGGVPLIRVSDLAAGTVNRANLKRIAPGIENSYARSRLRGNEILVSSVGSIGVIGLAGPDDVGSNIARAITRVPISDSTLRTYIACYLRTATPQRYFVSELRTVAQPTLNVGQLAATSVPVPPRDLQARFGDRLREVQAAAALVAHASQRDDELFASLQSRAFRGEL</sequence>
<evidence type="ECO:0000256" key="2">
    <source>
        <dbReference type="ARBA" id="ARBA00022747"/>
    </source>
</evidence>
<feature type="domain" description="Type I restriction modification DNA specificity" evidence="4">
    <location>
        <begin position="24"/>
        <end position="129"/>
    </location>
</feature>
<dbReference type="Gene3D" id="3.90.220.20">
    <property type="entry name" value="DNA methylase specificity domains"/>
    <property type="match status" value="2"/>
</dbReference>
<dbReference type="InterPro" id="IPR052021">
    <property type="entry name" value="Type-I_RS_S_subunit"/>
</dbReference>
<comment type="similarity">
    <text evidence="1">Belongs to the type-I restriction system S methylase family.</text>
</comment>